<proteinExistence type="predicted"/>
<organism evidence="1 2">
    <name type="scientific">Janibacter limosus</name>
    <dbReference type="NCBI Taxonomy" id="53458"/>
    <lineage>
        <taxon>Bacteria</taxon>
        <taxon>Bacillati</taxon>
        <taxon>Actinomycetota</taxon>
        <taxon>Actinomycetes</taxon>
        <taxon>Micrococcales</taxon>
        <taxon>Intrasporangiaceae</taxon>
        <taxon>Janibacter</taxon>
    </lineage>
</organism>
<evidence type="ECO:0000313" key="1">
    <source>
        <dbReference type="EMBL" id="UUZ45601.1"/>
    </source>
</evidence>
<protein>
    <submittedName>
        <fullName evidence="1">Uncharacterized protein</fullName>
    </submittedName>
</protein>
<name>A0AC61U6D6_9MICO</name>
<evidence type="ECO:0000313" key="2">
    <source>
        <dbReference type="Proteomes" id="UP001059663"/>
    </source>
</evidence>
<sequence>MMGAITSEIRKIFTTKLWWGMGLGMAIFAFLLSMGAAALVGLTGPEGEPAAFSEMTGATGQVVYTAGLLGNFGSMTALFPLALGVLLITTEYRHKTATATYLATPRRWIVAVAKTLSVVVVGAVPGVVHVIASVAGGALVLTVFKDQPLLLTNGDVLASFGTSIVATVVWALIGFGFGMLVRNQIAAVLIAVAFGFLGQLILNIAFGLPGWTTAGKFIPGNLTTGMLVTGDPTGGLSASESPYFARWLCALILVGYAALLTVAGSILSNRKDIS</sequence>
<dbReference type="EMBL" id="CP087977">
    <property type="protein sequence ID" value="UUZ45601.1"/>
    <property type="molecule type" value="Genomic_DNA"/>
</dbReference>
<gene>
    <name evidence="1" type="ORF">LP422_05885</name>
</gene>
<dbReference type="Proteomes" id="UP001059663">
    <property type="component" value="Chromosome"/>
</dbReference>
<accession>A0AC61U6D6</accession>
<reference evidence="1" key="1">
    <citation type="submission" date="2021-11" db="EMBL/GenBank/DDBJ databases">
        <title>Study of the species diversity of bacterial strains isolated from a unique natural object - Shulgan-Tash cave (Bashkiria).</title>
        <authorList>
            <person name="Sazanova A.L."/>
            <person name="Chirak E.R."/>
            <person name="Safronova V.I."/>
        </authorList>
    </citation>
    <scope>NUCLEOTIDE SEQUENCE</scope>
    <source>
        <strain evidence="1">P1</strain>
    </source>
</reference>